<dbReference type="PROSITE" id="PS51186">
    <property type="entry name" value="GNAT"/>
    <property type="match status" value="1"/>
</dbReference>
<sequence>MQEVVLKCGAVRLVPFSRSDLNLVQDLHRDAGVDRYSSPGPAARTAEDAERFLIEAEESRDSHGFSRWKILSAEGKFLGWAGFSAFEETSEIEMSYCFTEAALKKDPGLSARMCRTLADWFFDNTYFSHLVAMVRTDNKAAREILLATGFAYRESRRIAGYPCDIFQMLSPAMQTYVMSA</sequence>
<dbReference type="Pfam" id="PF13302">
    <property type="entry name" value="Acetyltransf_3"/>
    <property type="match status" value="1"/>
</dbReference>
<organism evidence="2 3">
    <name type="scientific">Roseibium aggregatum</name>
    <dbReference type="NCBI Taxonomy" id="187304"/>
    <lineage>
        <taxon>Bacteria</taxon>
        <taxon>Pseudomonadati</taxon>
        <taxon>Pseudomonadota</taxon>
        <taxon>Alphaproteobacteria</taxon>
        <taxon>Hyphomicrobiales</taxon>
        <taxon>Stappiaceae</taxon>
        <taxon>Roseibium</taxon>
    </lineage>
</organism>
<reference evidence="2" key="1">
    <citation type="submission" date="2020-05" db="EMBL/GenBank/DDBJ databases">
        <title>Identification of trans-AT polyketide cluster in two marine bacteria, producers of a novel glutaramide-containing polyketide sesbanimide D and analogs.</title>
        <authorList>
            <person name="Kacar D."/>
            <person name="Rodriguez P."/>
            <person name="Canedo L."/>
            <person name="Gonzalez E."/>
            <person name="Galan B."/>
            <person name="De La Calle F."/>
            <person name="Garcia J.L."/>
        </authorList>
    </citation>
    <scope>NUCLEOTIDE SEQUENCE</scope>
    <source>
        <strain evidence="2">PHM038</strain>
    </source>
</reference>
<feature type="domain" description="N-acetyltransferase" evidence="1">
    <location>
        <begin position="11"/>
        <end position="180"/>
    </location>
</feature>
<gene>
    <name evidence="2" type="ORF">HK439_16880</name>
</gene>
<accession>A0A926S762</accession>
<dbReference type="InterPro" id="IPR016181">
    <property type="entry name" value="Acyl_CoA_acyltransferase"/>
</dbReference>
<proteinExistence type="predicted"/>
<dbReference type="PANTHER" id="PTHR43792">
    <property type="entry name" value="GNAT FAMILY, PUTATIVE (AFU_ORTHOLOGUE AFUA_3G00765)-RELATED-RELATED"/>
    <property type="match status" value="1"/>
</dbReference>
<evidence type="ECO:0000259" key="1">
    <source>
        <dbReference type="PROSITE" id="PS51186"/>
    </source>
</evidence>
<dbReference type="Proteomes" id="UP000598467">
    <property type="component" value="Unassembled WGS sequence"/>
</dbReference>
<dbReference type="EMBL" id="JABFCZ010000018">
    <property type="protein sequence ID" value="MBD1547945.1"/>
    <property type="molecule type" value="Genomic_DNA"/>
</dbReference>
<dbReference type="InterPro" id="IPR051531">
    <property type="entry name" value="N-acetyltransferase"/>
</dbReference>
<dbReference type="SUPFAM" id="SSF55729">
    <property type="entry name" value="Acyl-CoA N-acyltransferases (Nat)"/>
    <property type="match status" value="1"/>
</dbReference>
<evidence type="ECO:0000313" key="2">
    <source>
        <dbReference type="EMBL" id="MBD1547945.1"/>
    </source>
</evidence>
<dbReference type="PANTHER" id="PTHR43792:SF1">
    <property type="entry name" value="N-ACETYLTRANSFERASE DOMAIN-CONTAINING PROTEIN"/>
    <property type="match status" value="1"/>
</dbReference>
<dbReference type="RefSeq" id="WP_190292700.1">
    <property type="nucleotide sequence ID" value="NZ_JABFCZ010000018.1"/>
</dbReference>
<protein>
    <submittedName>
        <fullName evidence="2">GNAT family N-acetyltransferase</fullName>
    </submittedName>
</protein>
<dbReference type="Gene3D" id="3.40.630.30">
    <property type="match status" value="1"/>
</dbReference>
<evidence type="ECO:0000313" key="3">
    <source>
        <dbReference type="Proteomes" id="UP000598467"/>
    </source>
</evidence>
<dbReference type="AlphaFoldDB" id="A0A926S762"/>
<dbReference type="InterPro" id="IPR000182">
    <property type="entry name" value="GNAT_dom"/>
</dbReference>
<comment type="caution">
    <text evidence="2">The sequence shown here is derived from an EMBL/GenBank/DDBJ whole genome shotgun (WGS) entry which is preliminary data.</text>
</comment>
<name>A0A926S762_9HYPH</name>
<dbReference type="GO" id="GO:0016747">
    <property type="term" value="F:acyltransferase activity, transferring groups other than amino-acyl groups"/>
    <property type="evidence" value="ECO:0007669"/>
    <property type="project" value="InterPro"/>
</dbReference>